<evidence type="ECO:0000313" key="1">
    <source>
        <dbReference type="EMBL" id="JAH82659.1"/>
    </source>
</evidence>
<dbReference type="AlphaFoldDB" id="A0A0E9VWW7"/>
<proteinExistence type="predicted"/>
<reference evidence="1" key="1">
    <citation type="submission" date="2014-11" db="EMBL/GenBank/DDBJ databases">
        <authorList>
            <person name="Amaro Gonzalez C."/>
        </authorList>
    </citation>
    <scope>NUCLEOTIDE SEQUENCE</scope>
</reference>
<protein>
    <submittedName>
        <fullName evidence="1">Uncharacterized protein</fullName>
    </submittedName>
</protein>
<dbReference type="EMBL" id="GBXM01025918">
    <property type="protein sequence ID" value="JAH82659.1"/>
    <property type="molecule type" value="Transcribed_RNA"/>
</dbReference>
<sequence>MAQLASPHLITNSTWLGLVGLDQDWLDLTVFWPGLAGLG</sequence>
<reference evidence="1" key="2">
    <citation type="journal article" date="2015" name="Fish Shellfish Immunol.">
        <title>Early steps in the European eel (Anguilla anguilla)-Vibrio vulnificus interaction in the gills: Role of the RtxA13 toxin.</title>
        <authorList>
            <person name="Callol A."/>
            <person name="Pajuelo D."/>
            <person name="Ebbesson L."/>
            <person name="Teles M."/>
            <person name="MacKenzie S."/>
            <person name="Amaro C."/>
        </authorList>
    </citation>
    <scope>NUCLEOTIDE SEQUENCE</scope>
</reference>
<organism evidence="1">
    <name type="scientific">Anguilla anguilla</name>
    <name type="common">European freshwater eel</name>
    <name type="synonym">Muraena anguilla</name>
    <dbReference type="NCBI Taxonomy" id="7936"/>
    <lineage>
        <taxon>Eukaryota</taxon>
        <taxon>Metazoa</taxon>
        <taxon>Chordata</taxon>
        <taxon>Craniata</taxon>
        <taxon>Vertebrata</taxon>
        <taxon>Euteleostomi</taxon>
        <taxon>Actinopterygii</taxon>
        <taxon>Neopterygii</taxon>
        <taxon>Teleostei</taxon>
        <taxon>Anguilliformes</taxon>
        <taxon>Anguillidae</taxon>
        <taxon>Anguilla</taxon>
    </lineage>
</organism>
<accession>A0A0E9VWW7</accession>
<name>A0A0E9VWW7_ANGAN</name>